<protein>
    <submittedName>
        <fullName evidence="10">Ferredoxin-type protein essential for electron transfer from ubiquinol to periplasmic nitrate reductase (NapAB)</fullName>
    </submittedName>
</protein>
<evidence type="ECO:0000256" key="2">
    <source>
        <dbReference type="ARBA" id="ARBA00022485"/>
    </source>
</evidence>
<dbReference type="EMBL" id="LN829119">
    <property type="protein sequence ID" value="CPR22331.1"/>
    <property type="molecule type" value="Genomic_DNA"/>
</dbReference>
<keyword evidence="1" id="KW-0813">Transport</keyword>
<reference evidence="11" key="1">
    <citation type="submission" date="2015-02" db="EMBL/GenBank/DDBJ databases">
        <authorList>
            <person name="Chooi Y.-H."/>
        </authorList>
    </citation>
    <scope>NUCLEOTIDE SEQUENCE [LARGE SCALE GENOMIC DNA]</scope>
    <source>
        <strain evidence="11">strain Y</strain>
    </source>
</reference>
<feature type="domain" description="4Fe-4S ferredoxin-type" evidence="9">
    <location>
        <begin position="218"/>
        <end position="248"/>
    </location>
</feature>
<feature type="transmembrane region" description="Helical" evidence="8">
    <location>
        <begin position="71"/>
        <end position="99"/>
    </location>
</feature>
<dbReference type="RefSeq" id="WP_046479417.1">
    <property type="nucleotide sequence ID" value="NZ_LN829118.1"/>
</dbReference>
<dbReference type="PANTHER" id="PTHR30176">
    <property type="entry name" value="FERREDOXIN-TYPE PROTEIN NAPH"/>
    <property type="match status" value="1"/>
</dbReference>
<keyword evidence="3" id="KW-0479">Metal-binding</keyword>
<organism evidence="10 11">
    <name type="scientific">Candidatus Filomicrobium marinum</name>
    <dbReference type="NCBI Taxonomy" id="1608628"/>
    <lineage>
        <taxon>Bacteria</taxon>
        <taxon>Pseudomonadati</taxon>
        <taxon>Pseudomonadota</taxon>
        <taxon>Alphaproteobacteria</taxon>
        <taxon>Hyphomicrobiales</taxon>
        <taxon>Hyphomicrobiaceae</taxon>
        <taxon>Filomicrobium</taxon>
    </lineage>
</organism>
<dbReference type="GO" id="GO:0046872">
    <property type="term" value="F:metal ion binding"/>
    <property type="evidence" value="ECO:0007669"/>
    <property type="project" value="UniProtKB-KW"/>
</dbReference>
<dbReference type="InterPro" id="IPR017900">
    <property type="entry name" value="4Fe4S_Fe_S_CS"/>
</dbReference>
<evidence type="ECO:0000313" key="10">
    <source>
        <dbReference type="EMBL" id="CPR22331.1"/>
    </source>
</evidence>
<dbReference type="InterPro" id="IPR011886">
    <property type="entry name" value="NapH_MauN"/>
</dbReference>
<evidence type="ECO:0000256" key="8">
    <source>
        <dbReference type="SAM" id="Phobius"/>
    </source>
</evidence>
<name>A0A0D6JK55_9HYPH</name>
<dbReference type="SUPFAM" id="SSF54862">
    <property type="entry name" value="4Fe-4S ferredoxins"/>
    <property type="match status" value="1"/>
</dbReference>
<keyword evidence="8" id="KW-0812">Transmembrane</keyword>
<evidence type="ECO:0000256" key="6">
    <source>
        <dbReference type="ARBA" id="ARBA00023004"/>
    </source>
</evidence>
<dbReference type="InterPro" id="IPR017896">
    <property type="entry name" value="4Fe4S_Fe-S-bd"/>
</dbReference>
<keyword evidence="11" id="KW-1185">Reference proteome</keyword>
<evidence type="ECO:0000313" key="11">
    <source>
        <dbReference type="Proteomes" id="UP000033187"/>
    </source>
</evidence>
<gene>
    <name evidence="10" type="primary">napH</name>
    <name evidence="10" type="ORF">YBN1229_v1_3764</name>
</gene>
<dbReference type="Pfam" id="PF00037">
    <property type="entry name" value="Fer4"/>
    <property type="match status" value="1"/>
</dbReference>
<proteinExistence type="predicted"/>
<evidence type="ECO:0000256" key="5">
    <source>
        <dbReference type="ARBA" id="ARBA00022982"/>
    </source>
</evidence>
<dbReference type="PROSITE" id="PS00198">
    <property type="entry name" value="4FE4S_FER_1"/>
    <property type="match status" value="1"/>
</dbReference>
<dbReference type="InterPro" id="IPR051684">
    <property type="entry name" value="Electron_Trans/Redox"/>
</dbReference>
<dbReference type="Proteomes" id="UP000033187">
    <property type="component" value="Chromosome 1"/>
</dbReference>
<dbReference type="GO" id="GO:0005886">
    <property type="term" value="C:plasma membrane"/>
    <property type="evidence" value="ECO:0007669"/>
    <property type="project" value="TreeGrafter"/>
</dbReference>
<keyword evidence="8" id="KW-1133">Transmembrane helix</keyword>
<evidence type="ECO:0000256" key="7">
    <source>
        <dbReference type="ARBA" id="ARBA00023014"/>
    </source>
</evidence>
<dbReference type="GO" id="GO:0051539">
    <property type="term" value="F:4 iron, 4 sulfur cluster binding"/>
    <property type="evidence" value="ECO:0007669"/>
    <property type="project" value="UniProtKB-KW"/>
</dbReference>
<keyword evidence="4" id="KW-0677">Repeat</keyword>
<accession>A0A0D6JK55</accession>
<feature type="transmembrane region" description="Helical" evidence="8">
    <location>
        <begin position="140"/>
        <end position="158"/>
    </location>
</feature>
<keyword evidence="2" id="KW-0004">4Fe-4S</keyword>
<dbReference type="Gene3D" id="3.30.70.20">
    <property type="match status" value="1"/>
</dbReference>
<dbReference type="PANTHER" id="PTHR30176:SF3">
    <property type="entry name" value="FERREDOXIN-TYPE PROTEIN NAPH"/>
    <property type="match status" value="1"/>
</dbReference>
<dbReference type="KEGG" id="fil:BN1229_v1_3774"/>
<dbReference type="NCBIfam" id="NF007013">
    <property type="entry name" value="PRK09477.1"/>
    <property type="match status" value="1"/>
</dbReference>
<feature type="transmembrane region" description="Helical" evidence="8">
    <location>
        <begin position="170"/>
        <end position="192"/>
    </location>
</feature>
<sequence length="295" mass="32140">MGFTLTSEGRREGAAAKGWLRAHKWWLLRRLCQVSVLGIFMIGPMAGVWIMRGNFASSELLGTVPLADPYIFVQSLVAGNPPIAIAVIGAALITALYLVVGGRAYCGWVCPVNVVTDSAFWLREKLGITRDRKLDRRTRVWILFASLVTSFATGTIAWEFVNPVSILQRGLIFGIGAGWGIVVAVFLLDLFVTRRGWCSHLCPVGAFYGVIGRGSLVRVAAARREDCTNCGKCFNVCTEPHVITPALKGNGTRLILSGDCVNCGSCIDSCPVDVFEMTQRFRTWPVDPPAADRVS</sequence>
<keyword evidence="5" id="KW-0249">Electron transport</keyword>
<evidence type="ECO:0000256" key="1">
    <source>
        <dbReference type="ARBA" id="ARBA00022448"/>
    </source>
</evidence>
<keyword evidence="8" id="KW-0472">Membrane</keyword>
<dbReference type="NCBIfam" id="TIGR02163">
    <property type="entry name" value="napH"/>
    <property type="match status" value="1"/>
</dbReference>
<keyword evidence="7" id="KW-0411">Iron-sulfur</keyword>
<keyword evidence="6" id="KW-0408">Iron</keyword>
<evidence type="ECO:0000256" key="3">
    <source>
        <dbReference type="ARBA" id="ARBA00022723"/>
    </source>
</evidence>
<dbReference type="PROSITE" id="PS51379">
    <property type="entry name" value="4FE4S_FER_2"/>
    <property type="match status" value="2"/>
</dbReference>
<dbReference type="OrthoDB" id="9806398at2"/>
<feature type="domain" description="4Fe-4S ferredoxin-type" evidence="9">
    <location>
        <begin position="251"/>
        <end position="280"/>
    </location>
</feature>
<feature type="transmembrane region" description="Helical" evidence="8">
    <location>
        <begin position="31"/>
        <end position="51"/>
    </location>
</feature>
<evidence type="ECO:0000259" key="9">
    <source>
        <dbReference type="PROSITE" id="PS51379"/>
    </source>
</evidence>
<evidence type="ECO:0000256" key="4">
    <source>
        <dbReference type="ARBA" id="ARBA00022737"/>
    </source>
</evidence>
<dbReference type="AlphaFoldDB" id="A0A0D6JK55"/>
<dbReference type="Pfam" id="PF12801">
    <property type="entry name" value="Fer4_5"/>
    <property type="match status" value="2"/>
</dbReference>
<dbReference type="KEGG" id="fiy:BN1229_v1_3764"/>